<evidence type="ECO:0000313" key="4">
    <source>
        <dbReference type="Proteomes" id="UP001190700"/>
    </source>
</evidence>
<feature type="compositionally biased region" description="Basic and acidic residues" evidence="2">
    <location>
        <begin position="142"/>
        <end position="159"/>
    </location>
</feature>
<feature type="region of interest" description="Disordered" evidence="2">
    <location>
        <begin position="1"/>
        <end position="159"/>
    </location>
</feature>
<keyword evidence="4" id="KW-1185">Reference proteome</keyword>
<feature type="coiled-coil region" evidence="1">
    <location>
        <begin position="191"/>
        <end position="246"/>
    </location>
</feature>
<feature type="compositionally biased region" description="Polar residues" evidence="2">
    <location>
        <begin position="122"/>
        <end position="131"/>
    </location>
</feature>
<proteinExistence type="predicted"/>
<name>A0AAE0KX70_9CHLO</name>
<feature type="compositionally biased region" description="Polar residues" evidence="2">
    <location>
        <begin position="82"/>
        <end position="99"/>
    </location>
</feature>
<dbReference type="Proteomes" id="UP001190700">
    <property type="component" value="Unassembled WGS sequence"/>
</dbReference>
<reference evidence="3 4" key="1">
    <citation type="journal article" date="2015" name="Genome Biol. Evol.">
        <title>Comparative Genomics of a Bacterivorous Green Alga Reveals Evolutionary Causalities and Consequences of Phago-Mixotrophic Mode of Nutrition.</title>
        <authorList>
            <person name="Burns J.A."/>
            <person name="Paasch A."/>
            <person name="Narechania A."/>
            <person name="Kim E."/>
        </authorList>
    </citation>
    <scope>NUCLEOTIDE SEQUENCE [LARGE SCALE GENOMIC DNA]</scope>
    <source>
        <strain evidence="3 4">PLY_AMNH</strain>
    </source>
</reference>
<comment type="caution">
    <text evidence="3">The sequence shown here is derived from an EMBL/GenBank/DDBJ whole genome shotgun (WGS) entry which is preliminary data.</text>
</comment>
<evidence type="ECO:0000256" key="2">
    <source>
        <dbReference type="SAM" id="MobiDB-lite"/>
    </source>
</evidence>
<dbReference type="AlphaFoldDB" id="A0AAE0KX70"/>
<sequence length="363" mass="40261">MARNSHTQRRKTIFRSLDAPRALDSRNARATKAKKREDCVATPQTSARKRAVQFAEEPSTSSGHETVEQDGFVFKRRRQDVPSESSPERSSCALATSSPDGIDPQERVSDPLEKPAEDDGTSDASQLSTASPDVFPPYPTRMEAREPGSHESVPDGLPDDERLLRVVQSVCGVEAELVKEAYKQDEDVFVAEAVEDVLRDFQLRIEEMLIEQSLAFAKVPEVESHADRLAERKKGFQDIKQRYEREKQGWCEIEREIDAATDAIPGLQEAVQAAASSAKEEVETQNHSGRLRKACVDAHRLLALQVKGLQAVVRSAEDACLRSDRLTHEVAAEVARTDFQGLPHVDSPKNLLLNLTARSAVNV</sequence>
<accession>A0AAE0KX70</accession>
<organism evidence="3 4">
    <name type="scientific">Cymbomonas tetramitiformis</name>
    <dbReference type="NCBI Taxonomy" id="36881"/>
    <lineage>
        <taxon>Eukaryota</taxon>
        <taxon>Viridiplantae</taxon>
        <taxon>Chlorophyta</taxon>
        <taxon>Pyramimonadophyceae</taxon>
        <taxon>Pyramimonadales</taxon>
        <taxon>Pyramimonadaceae</taxon>
        <taxon>Cymbomonas</taxon>
    </lineage>
</organism>
<evidence type="ECO:0000256" key="1">
    <source>
        <dbReference type="SAM" id="Coils"/>
    </source>
</evidence>
<dbReference type="EMBL" id="LGRX02014790">
    <property type="protein sequence ID" value="KAK3264108.1"/>
    <property type="molecule type" value="Genomic_DNA"/>
</dbReference>
<protein>
    <submittedName>
        <fullName evidence="3">Uncharacterized protein</fullName>
    </submittedName>
</protein>
<evidence type="ECO:0000313" key="3">
    <source>
        <dbReference type="EMBL" id="KAK3264108.1"/>
    </source>
</evidence>
<gene>
    <name evidence="3" type="ORF">CYMTET_27126</name>
</gene>
<feature type="compositionally biased region" description="Basic residues" evidence="2">
    <location>
        <begin position="1"/>
        <end position="13"/>
    </location>
</feature>
<keyword evidence="1" id="KW-0175">Coiled coil</keyword>
<feature type="compositionally biased region" description="Basic and acidic residues" evidence="2">
    <location>
        <begin position="104"/>
        <end position="117"/>
    </location>
</feature>